<keyword evidence="2" id="KW-0540">Nuclease</keyword>
<dbReference type="InterPro" id="IPR005229">
    <property type="entry name" value="YicC/YloC-like"/>
</dbReference>
<evidence type="ECO:0000256" key="5">
    <source>
        <dbReference type="ARBA" id="ARBA00035648"/>
    </source>
</evidence>
<dbReference type="PANTHER" id="PTHR30636">
    <property type="entry name" value="UPF0701 PROTEIN YICC"/>
    <property type="match status" value="1"/>
</dbReference>
<comment type="caution">
    <text evidence="8">The sequence shown here is derived from an EMBL/GenBank/DDBJ whole genome shotgun (WGS) entry which is preliminary data.</text>
</comment>
<feature type="domain" description="Endoribonuclease YicC-like N-terminal" evidence="6">
    <location>
        <begin position="6"/>
        <end position="159"/>
    </location>
</feature>
<dbReference type="InterPro" id="IPR013527">
    <property type="entry name" value="YicC-like_N"/>
</dbReference>
<evidence type="ECO:0000313" key="8">
    <source>
        <dbReference type="EMBL" id="MBI4921358.1"/>
    </source>
</evidence>
<evidence type="ECO:0000256" key="3">
    <source>
        <dbReference type="ARBA" id="ARBA00022759"/>
    </source>
</evidence>
<dbReference type="NCBIfam" id="TIGR00255">
    <property type="entry name" value="YicC/YloC family endoribonuclease"/>
    <property type="match status" value="1"/>
</dbReference>
<keyword evidence="4" id="KW-0378">Hydrolase</keyword>
<proteinExistence type="inferred from homology"/>
<dbReference type="Proteomes" id="UP000782610">
    <property type="component" value="Unassembled WGS sequence"/>
</dbReference>
<sequence length="297" mass="31801">MANSLSSMTGYARAAGSVPEISFSVEIKSVNARGLDIRMRMTPGYDAIEGEIRRRVSKALARGSVTVNLNVDREGEGGRVVINQQALDAVMAAIKEIGILTNSPRPTPDGILGLKGVLEQHEAPLSTEAEEALHAAILAAVDIALTDLQTARQAEGQHLLAILSRQIDEIAALREQAAAHPGRSRDAILARLREQIADLVASGAGVSEERLAQEALLLATKADIREELDRLAAHIASARQLIAEGGPAGRKLDFLSQEFNREANTLCSKSNAVELTAIGLDLKAVIDQFREQVQNLE</sequence>
<organism evidence="8 9">
    <name type="scientific">Devosia nanyangense</name>
    <dbReference type="NCBI Taxonomy" id="1228055"/>
    <lineage>
        <taxon>Bacteria</taxon>
        <taxon>Pseudomonadati</taxon>
        <taxon>Pseudomonadota</taxon>
        <taxon>Alphaproteobacteria</taxon>
        <taxon>Hyphomicrobiales</taxon>
        <taxon>Devosiaceae</taxon>
        <taxon>Devosia</taxon>
    </lineage>
</organism>
<dbReference type="Pfam" id="PF08340">
    <property type="entry name" value="YicC-like_C"/>
    <property type="match status" value="1"/>
</dbReference>
<evidence type="ECO:0000259" key="7">
    <source>
        <dbReference type="Pfam" id="PF08340"/>
    </source>
</evidence>
<feature type="domain" description="Endoribonuclease YicC-like C-terminal" evidence="7">
    <location>
        <begin position="185"/>
        <end position="297"/>
    </location>
</feature>
<comment type="similarity">
    <text evidence="5">Belongs to the YicC/YloC family.</text>
</comment>
<dbReference type="PANTHER" id="PTHR30636:SF3">
    <property type="entry name" value="UPF0701 PROTEIN YICC"/>
    <property type="match status" value="1"/>
</dbReference>
<dbReference type="Pfam" id="PF03755">
    <property type="entry name" value="YicC-like_N"/>
    <property type="match status" value="1"/>
</dbReference>
<name>A0A933KZU4_9HYPH</name>
<keyword evidence="3" id="KW-0255">Endonuclease</keyword>
<gene>
    <name evidence="8" type="ORF">HY834_06375</name>
</gene>
<evidence type="ECO:0000256" key="2">
    <source>
        <dbReference type="ARBA" id="ARBA00022722"/>
    </source>
</evidence>
<dbReference type="InterPro" id="IPR013551">
    <property type="entry name" value="YicC-like_C"/>
</dbReference>
<evidence type="ECO:0000259" key="6">
    <source>
        <dbReference type="Pfam" id="PF03755"/>
    </source>
</evidence>
<accession>A0A933KZU4</accession>
<evidence type="ECO:0000313" key="9">
    <source>
        <dbReference type="Proteomes" id="UP000782610"/>
    </source>
</evidence>
<protein>
    <submittedName>
        <fullName evidence="8">YicC family protein</fullName>
    </submittedName>
</protein>
<dbReference type="GO" id="GO:0004521">
    <property type="term" value="F:RNA endonuclease activity"/>
    <property type="evidence" value="ECO:0007669"/>
    <property type="project" value="InterPro"/>
</dbReference>
<dbReference type="AlphaFoldDB" id="A0A933KZU4"/>
<reference evidence="8" key="1">
    <citation type="submission" date="2020-07" db="EMBL/GenBank/DDBJ databases">
        <title>Huge and variable diversity of episymbiotic CPR bacteria and DPANN archaea in groundwater ecosystems.</title>
        <authorList>
            <person name="He C.Y."/>
            <person name="Keren R."/>
            <person name="Whittaker M."/>
            <person name="Farag I.F."/>
            <person name="Doudna J."/>
            <person name="Cate J.H.D."/>
            <person name="Banfield J.F."/>
        </authorList>
    </citation>
    <scope>NUCLEOTIDE SEQUENCE</scope>
    <source>
        <strain evidence="8">NC_groundwater_1586_Pr3_B-0.1um_66_15</strain>
    </source>
</reference>
<comment type="cofactor">
    <cofactor evidence="1">
        <name>a divalent metal cation</name>
        <dbReference type="ChEBI" id="CHEBI:60240"/>
    </cofactor>
</comment>
<evidence type="ECO:0000256" key="4">
    <source>
        <dbReference type="ARBA" id="ARBA00022801"/>
    </source>
</evidence>
<dbReference type="EMBL" id="JACRAF010000019">
    <property type="protein sequence ID" value="MBI4921358.1"/>
    <property type="molecule type" value="Genomic_DNA"/>
</dbReference>
<evidence type="ECO:0000256" key="1">
    <source>
        <dbReference type="ARBA" id="ARBA00001968"/>
    </source>
</evidence>
<dbReference type="GO" id="GO:0016787">
    <property type="term" value="F:hydrolase activity"/>
    <property type="evidence" value="ECO:0007669"/>
    <property type="project" value="UniProtKB-KW"/>
</dbReference>